<dbReference type="InterPro" id="IPR010234">
    <property type="entry name" value="Phasin_subfam-2"/>
</dbReference>
<reference evidence="2 3" key="1">
    <citation type="submission" date="2019-02" db="EMBL/GenBank/DDBJ databases">
        <title>Hansschlegelia quercus sp. nov., a novel methylotrophic bacterium from buds of oak (Quercus robur L.).</title>
        <authorList>
            <person name="Agafonova N.V."/>
            <person name="Kaparullina E.N."/>
            <person name="Grouzdev D.S."/>
            <person name="Doronina N.V."/>
        </authorList>
    </citation>
    <scope>NUCLEOTIDE SEQUENCE [LARGE SCALE GENOMIC DNA]</scope>
    <source>
        <strain evidence="2 3">Dub</strain>
    </source>
</reference>
<comment type="caution">
    <text evidence="2">The sequence shown here is derived from an EMBL/GenBank/DDBJ whole genome shotgun (WGS) entry which is preliminary data.</text>
</comment>
<organism evidence="2 3">
    <name type="scientific">Hansschlegelia quercus</name>
    <dbReference type="NCBI Taxonomy" id="2528245"/>
    <lineage>
        <taxon>Bacteria</taxon>
        <taxon>Pseudomonadati</taxon>
        <taxon>Pseudomonadota</taxon>
        <taxon>Alphaproteobacteria</taxon>
        <taxon>Hyphomicrobiales</taxon>
        <taxon>Methylopilaceae</taxon>
        <taxon>Hansschlegelia</taxon>
    </lineage>
</organism>
<dbReference type="NCBIfam" id="TIGR01985">
    <property type="entry name" value="phasin_2"/>
    <property type="match status" value="1"/>
</dbReference>
<proteinExistence type="predicted"/>
<dbReference type="AlphaFoldDB" id="A0A4Q9GNI8"/>
<feature type="domain" description="Phasin" evidence="1">
    <location>
        <begin position="50"/>
        <end position="143"/>
    </location>
</feature>
<dbReference type="Proteomes" id="UP000291613">
    <property type="component" value="Unassembled WGS sequence"/>
</dbReference>
<gene>
    <name evidence="2" type="ORF">EYR15_10365</name>
</gene>
<dbReference type="InterPro" id="IPR018968">
    <property type="entry name" value="Phasin"/>
</dbReference>
<dbReference type="Pfam" id="PF09361">
    <property type="entry name" value="Phasin_2"/>
    <property type="match status" value="1"/>
</dbReference>
<evidence type="ECO:0000259" key="1">
    <source>
        <dbReference type="Pfam" id="PF09361"/>
    </source>
</evidence>
<evidence type="ECO:0000313" key="3">
    <source>
        <dbReference type="Proteomes" id="UP000291613"/>
    </source>
</evidence>
<keyword evidence="3" id="KW-1185">Reference proteome</keyword>
<dbReference type="EMBL" id="SIUB01000004">
    <property type="protein sequence ID" value="TBN53410.1"/>
    <property type="molecule type" value="Genomic_DNA"/>
</dbReference>
<sequence length="155" mass="16568">MATTSKAALSKTEDTVTETIDAAAGAAPAQVRDLAEKSVKQAKDGYARLKSVAEETSDTIEDAYATATKGYKELGRKSVDAARSNLNAHFDFLHALIGAKSLSQAVELQSSYARQQFEVMSSQVKELSSLAQKTATESSKPFQQLASKSARYAQA</sequence>
<dbReference type="RefSeq" id="WP_131003467.1">
    <property type="nucleotide sequence ID" value="NZ_JBHSZR010000007.1"/>
</dbReference>
<name>A0A4Q9GNI8_9HYPH</name>
<accession>A0A4Q9GNI8</accession>
<dbReference type="InterPro" id="IPR010127">
    <property type="entry name" value="Phasin_subfam-1"/>
</dbReference>
<dbReference type="NCBIfam" id="TIGR01841">
    <property type="entry name" value="phasin"/>
    <property type="match status" value="1"/>
</dbReference>
<protein>
    <submittedName>
        <fullName evidence="2">Phasin</fullName>
    </submittedName>
</protein>
<dbReference type="OrthoDB" id="8479257at2"/>
<evidence type="ECO:0000313" key="2">
    <source>
        <dbReference type="EMBL" id="TBN53410.1"/>
    </source>
</evidence>